<evidence type="ECO:0000256" key="3">
    <source>
        <dbReference type="ARBA" id="ARBA00022723"/>
    </source>
</evidence>
<dbReference type="InterPro" id="IPR006186">
    <property type="entry name" value="Ser/Thr-sp_prot-phosphatase"/>
</dbReference>
<keyword evidence="5" id="KW-0802">TPR repeat</keyword>
<dbReference type="InterPro" id="IPR004843">
    <property type="entry name" value="Calcineurin-like_PHP"/>
</dbReference>
<evidence type="ECO:0000256" key="1">
    <source>
        <dbReference type="ARBA" id="ARBA00001936"/>
    </source>
</evidence>
<sequence>MLERHGNLRQLLCWWLVTALVFSLSTCSPTSRPLDDQSDLADSQITYDDYPVVVPKRAALLLDRLMVALEKAVESEAAEKGMTNRIPQDDTWKMDLQRRGQKNGRTYWRCYFNACHKRLKLYTEMKNTKNPCKVINKKGVSIVQKEKSKTARKTSQRHNHHDGLDFIIERFERLLLKNAREKDHHASKSKSRERLCLRAKAFAKVAAAAFQNREFSKALQLLTRAINFMPSAASFAKRSVVHLAMENYQLAASDGTWAIGVDRKSPSGYFCRALALIYLREYRLALRDLDRLRICLPNSKRCNQLYVMCRDQFWETGQIEPFDEPDDIMDVPVNEECSVFSNDKMNELKLELSSSGVLEASKFTEEFVIRVIETYKQGIFHLPVKHVIMVLQHVLELLKDQENIVNIDITQNQSLTVVGDIRGNFHNLMSIFHQNKSPQFGRPYIFNGNIIGDYKMSLPCIVTILCMKILFPDDVFINRGSEECLERCEKNGFENEVLTVYDDEVMKGFTEVFNWLPLAHVLNNSVLILHGGLFRKKNTLIAEIQRVKRWFQPPDIGPICDILHSDPWNYRGISTKGRRRGVWFGPDATYRFCQANCLDYIVRSHQMPNLMGYETQAHRYCVTVNSSSQHATYLKIPGGTYIYHVNHGRKEMKIPKNCSCWIMCNCSCRVEEEREEDSLKDYVTAKLDLLPAPSEPSYKSLSMPSSTRSLARSKSSNLNKTHSSTLREHKKNHAHDTSNPIVFTEEINKRLHKSSSTNLGKSAQSSVKMSEQSLLSEAERSPSPPAPSSSTQPSIPVVQKTSQPSTIGDEHASATTQSNTIINTNTDNREQTENVNVNIRKAGSSSQEDIPSSSLGLVRSKTRSSHWLAGDHNLSPIHSIWSLGHEYVGEYFATDE</sequence>
<dbReference type="Proteomes" id="UP000466442">
    <property type="component" value="Unassembled WGS sequence"/>
</dbReference>
<dbReference type="AlphaFoldDB" id="A0A8S9XN43"/>
<dbReference type="InterPro" id="IPR051134">
    <property type="entry name" value="PPP_phosphatase"/>
</dbReference>
<protein>
    <recommendedName>
        <fullName evidence="8">Serine/threonine specific protein phosphatases domain-containing protein</fullName>
    </recommendedName>
</protein>
<organism evidence="9 10">
    <name type="scientific">Apolygus lucorum</name>
    <name type="common">Small green plant bug</name>
    <name type="synonym">Lygocoris lucorum</name>
    <dbReference type="NCBI Taxonomy" id="248454"/>
    <lineage>
        <taxon>Eukaryota</taxon>
        <taxon>Metazoa</taxon>
        <taxon>Ecdysozoa</taxon>
        <taxon>Arthropoda</taxon>
        <taxon>Hexapoda</taxon>
        <taxon>Insecta</taxon>
        <taxon>Pterygota</taxon>
        <taxon>Neoptera</taxon>
        <taxon>Paraneoptera</taxon>
        <taxon>Hemiptera</taxon>
        <taxon>Heteroptera</taxon>
        <taxon>Panheteroptera</taxon>
        <taxon>Cimicomorpha</taxon>
        <taxon>Miridae</taxon>
        <taxon>Mirini</taxon>
        <taxon>Apolygus</taxon>
    </lineage>
</organism>
<keyword evidence="3" id="KW-0479">Metal-binding</keyword>
<dbReference type="PANTHER" id="PTHR45668:SF5">
    <property type="entry name" value="SERINE_THREONINE-PROTEIN PHOSPHATASE 5"/>
    <property type="match status" value="1"/>
</dbReference>
<evidence type="ECO:0000256" key="5">
    <source>
        <dbReference type="PROSITE-ProRule" id="PRU00339"/>
    </source>
</evidence>
<feature type="compositionally biased region" description="Polar residues" evidence="6">
    <location>
        <begin position="754"/>
        <end position="775"/>
    </location>
</feature>
<accession>A0A8S9XN43</accession>
<feature type="compositionally biased region" description="Low complexity" evidence="6">
    <location>
        <begin position="815"/>
        <end position="826"/>
    </location>
</feature>
<keyword evidence="10" id="KW-1185">Reference proteome</keyword>
<feature type="region of interest" description="Disordered" evidence="6">
    <location>
        <begin position="694"/>
        <end position="830"/>
    </location>
</feature>
<comment type="caution">
    <text evidence="9">The sequence shown here is derived from an EMBL/GenBank/DDBJ whole genome shotgun (WGS) entry which is preliminary data.</text>
</comment>
<evidence type="ECO:0000259" key="8">
    <source>
        <dbReference type="SMART" id="SM00156"/>
    </source>
</evidence>
<evidence type="ECO:0000256" key="7">
    <source>
        <dbReference type="SAM" id="SignalP"/>
    </source>
</evidence>
<dbReference type="SMART" id="SM00028">
    <property type="entry name" value="TPR"/>
    <property type="match status" value="2"/>
</dbReference>
<feature type="repeat" description="TPR" evidence="5">
    <location>
        <begin position="199"/>
        <end position="232"/>
    </location>
</feature>
<gene>
    <name evidence="9" type="ORF">GE061_015460</name>
</gene>
<comment type="cofactor">
    <cofactor evidence="1">
        <name>Mn(2+)</name>
        <dbReference type="ChEBI" id="CHEBI:29035"/>
    </cofactor>
</comment>
<dbReference type="InterPro" id="IPR019734">
    <property type="entry name" value="TPR_rpt"/>
</dbReference>
<evidence type="ECO:0000313" key="9">
    <source>
        <dbReference type="EMBL" id="KAF6209711.1"/>
    </source>
</evidence>
<evidence type="ECO:0000256" key="6">
    <source>
        <dbReference type="SAM" id="MobiDB-lite"/>
    </source>
</evidence>
<dbReference type="InterPro" id="IPR029052">
    <property type="entry name" value="Metallo-depent_PP-like"/>
</dbReference>
<name>A0A8S9XN43_APOLU</name>
<dbReference type="Gene3D" id="1.25.40.10">
    <property type="entry name" value="Tetratricopeptide repeat domain"/>
    <property type="match status" value="1"/>
</dbReference>
<feature type="chain" id="PRO_5035820239" description="Serine/threonine specific protein phosphatases domain-containing protein" evidence="7">
    <location>
        <begin position="28"/>
        <end position="896"/>
    </location>
</feature>
<dbReference type="InterPro" id="IPR011990">
    <property type="entry name" value="TPR-like_helical_dom_sf"/>
</dbReference>
<keyword evidence="4" id="KW-0464">Manganese</keyword>
<dbReference type="SUPFAM" id="SSF56300">
    <property type="entry name" value="Metallo-dependent phosphatases"/>
    <property type="match status" value="1"/>
</dbReference>
<dbReference type="Gene3D" id="3.60.21.10">
    <property type="match status" value="1"/>
</dbReference>
<reference evidence="9" key="1">
    <citation type="journal article" date="2021" name="Mol. Ecol. Resour.">
        <title>Apolygus lucorum genome provides insights into omnivorousness and mesophyll feeding.</title>
        <authorList>
            <person name="Liu Y."/>
            <person name="Liu H."/>
            <person name="Wang H."/>
            <person name="Huang T."/>
            <person name="Liu B."/>
            <person name="Yang B."/>
            <person name="Yin L."/>
            <person name="Li B."/>
            <person name="Zhang Y."/>
            <person name="Zhang S."/>
            <person name="Jiang F."/>
            <person name="Zhang X."/>
            <person name="Ren Y."/>
            <person name="Wang B."/>
            <person name="Wang S."/>
            <person name="Lu Y."/>
            <person name="Wu K."/>
            <person name="Fan W."/>
            <person name="Wang G."/>
        </authorList>
    </citation>
    <scope>NUCLEOTIDE SEQUENCE</scope>
    <source>
        <strain evidence="9">12Hb</strain>
    </source>
</reference>
<dbReference type="PANTHER" id="PTHR45668">
    <property type="entry name" value="SERINE/THREONINE-PROTEIN PHOSPHATASE 5-RELATED"/>
    <property type="match status" value="1"/>
</dbReference>
<dbReference type="SMART" id="SM00156">
    <property type="entry name" value="PP2Ac"/>
    <property type="match status" value="1"/>
</dbReference>
<proteinExistence type="inferred from homology"/>
<dbReference type="Pfam" id="PF00149">
    <property type="entry name" value="Metallophos"/>
    <property type="match status" value="1"/>
</dbReference>
<dbReference type="PROSITE" id="PS50005">
    <property type="entry name" value="TPR"/>
    <property type="match status" value="1"/>
</dbReference>
<dbReference type="EMBL" id="WIXP02000006">
    <property type="protein sequence ID" value="KAF6209711.1"/>
    <property type="molecule type" value="Genomic_DNA"/>
</dbReference>
<dbReference type="SUPFAM" id="SSF48452">
    <property type="entry name" value="TPR-like"/>
    <property type="match status" value="1"/>
</dbReference>
<feature type="compositionally biased region" description="Low complexity" evidence="6">
    <location>
        <begin position="705"/>
        <end position="716"/>
    </location>
</feature>
<keyword evidence="7" id="KW-0732">Signal</keyword>
<evidence type="ECO:0000256" key="4">
    <source>
        <dbReference type="ARBA" id="ARBA00023211"/>
    </source>
</evidence>
<feature type="domain" description="Serine/threonine specific protein phosphatases" evidence="8">
    <location>
        <begin position="382"/>
        <end position="652"/>
    </location>
</feature>
<evidence type="ECO:0000313" key="10">
    <source>
        <dbReference type="Proteomes" id="UP000466442"/>
    </source>
</evidence>
<comment type="similarity">
    <text evidence="2">Belongs to the PPP phosphatase family. PP-5 (PP-T) subfamily.</text>
</comment>
<evidence type="ECO:0000256" key="2">
    <source>
        <dbReference type="ARBA" id="ARBA00008786"/>
    </source>
</evidence>
<feature type="signal peptide" evidence="7">
    <location>
        <begin position="1"/>
        <end position="27"/>
    </location>
</feature>
<dbReference type="GO" id="GO:0016787">
    <property type="term" value="F:hydrolase activity"/>
    <property type="evidence" value="ECO:0007669"/>
    <property type="project" value="InterPro"/>
</dbReference>
<dbReference type="GO" id="GO:0046872">
    <property type="term" value="F:metal ion binding"/>
    <property type="evidence" value="ECO:0007669"/>
    <property type="project" value="UniProtKB-KW"/>
</dbReference>
<dbReference type="PRINTS" id="PR00114">
    <property type="entry name" value="STPHPHTASE"/>
</dbReference>